<evidence type="ECO:0000313" key="4">
    <source>
        <dbReference type="Proteomes" id="UP000803884"/>
    </source>
</evidence>
<feature type="region of interest" description="Disordered" evidence="1">
    <location>
        <begin position="839"/>
        <end position="859"/>
    </location>
</feature>
<dbReference type="GeneID" id="96004305"/>
<sequence length="898" mass="100288">MEPRLNRDRAQSKTRRFNGVAKTSPRWDCLRKDHDLWYEDANCLVHFHADGSSKRGPSLKIPFAAVQLSNCSYLLDQCLSVRRESTISQTSDSGYDSCGSPSPQPKIYDLFVPAPVDLSREQAYTYHVTTRNFFAFLLNQALVGEKLGLALIELWQRAQDWQPQDDAKARLLSYCDQQGYLSLAENVQYATAILNLAEKAHFRELWTNSFVHCVGMHDSFDLGPDHTELSNMTKALLTRASLEMDLHLSRVMRAVGSFLEEEFGIDRLGLSKPARAHLDRFRCFLSTHYMEQLGYFPPSHSDPYDNQLWHDLHNDFDSLYELLADTKSDDDMNNASNASGGICCLQNTYAFNERYGCEPLPHPSPLLPAVSEAKRSTDTQRSLRSLRLVRSNSSSEVHLPPRMALAQATNSLPDRTANRKIVDAYRRFERSRPEEKITVQEARKVRWLLIYGVLQMLKSITNSPAGVEVGSASYPLCVLTVASPAWQDDQPDEVTKSTSSNSTLGKGEDFPSTPDEGPRPSTEGRISIHPDCEADNAADYFSNSRRSSVNAQDLTPPPLRIQHPTRTASIRMSMSSSVHSLQRSFSLARRNSSRKSMQAPRHRRQGSYEIVGQGFGSSTQRREASHREALEGLEGASQDSPAQKSVGTTHNPWQEFDFGLHNVAEEPILNDCHLDSMFSFEELGQREQTPTEPEYARDLDRVDEYDKTAPGNRNSWLATDADFTTAIPSSSRPGPDEPISATTCSTDPNSLRSSYLAEDCVTPATMYSSPAESPLSSPRHSFKSSSYFPRPKHISLLDSQSEPEPSARPSLNAGCYCPSGLERQTSVTPALSRFSSYRMGKDPRISEDEGHSVAGEESQPRFSAVYELEATESNASVSDEVRGRVRARSDAAGFSFVH</sequence>
<feature type="region of interest" description="Disordered" evidence="1">
    <location>
        <begin position="586"/>
        <end position="626"/>
    </location>
</feature>
<feature type="region of interest" description="Disordered" evidence="1">
    <location>
        <begin position="488"/>
        <end position="529"/>
    </location>
</feature>
<keyword evidence="4" id="KW-1185">Reference proteome</keyword>
<dbReference type="PANTHER" id="PTHR39601:SF1">
    <property type="entry name" value="CHORIOGENIN HMINOR"/>
    <property type="match status" value="1"/>
</dbReference>
<dbReference type="Proteomes" id="UP000803884">
    <property type="component" value="Unassembled WGS sequence"/>
</dbReference>
<comment type="caution">
    <text evidence="3">The sequence shown here is derived from an EMBL/GenBank/DDBJ whole genome shotgun (WGS) entry which is preliminary data.</text>
</comment>
<feature type="compositionally biased region" description="Polar residues" evidence="1">
    <location>
        <begin position="637"/>
        <end position="651"/>
    </location>
</feature>
<dbReference type="EMBL" id="JAAQHG020000007">
    <property type="protein sequence ID" value="KAL1588295.1"/>
    <property type="molecule type" value="Genomic_DNA"/>
</dbReference>
<dbReference type="AlphaFoldDB" id="A0AB34KYF2"/>
<feature type="domain" description="DUF8004" evidence="2">
    <location>
        <begin position="170"/>
        <end position="259"/>
    </location>
</feature>
<evidence type="ECO:0000313" key="3">
    <source>
        <dbReference type="EMBL" id="KAL1588295.1"/>
    </source>
</evidence>
<name>A0AB34KYF2_9PEZI</name>
<reference evidence="3 4" key="1">
    <citation type="journal article" date="2020" name="Microbiol. Resour. Announc.">
        <title>Draft Genome Sequence of a Cladosporium Species Isolated from the Mesophotic Ascidian Didemnum maculosum.</title>
        <authorList>
            <person name="Gioti A."/>
            <person name="Siaperas R."/>
            <person name="Nikolaivits E."/>
            <person name="Le Goff G."/>
            <person name="Ouazzani J."/>
            <person name="Kotoulas G."/>
            <person name="Topakas E."/>
        </authorList>
    </citation>
    <scope>NUCLEOTIDE SEQUENCE [LARGE SCALE GENOMIC DNA]</scope>
    <source>
        <strain evidence="3 4">TM138-S3</strain>
    </source>
</reference>
<feature type="region of interest" description="Disordered" evidence="1">
    <location>
        <begin position="766"/>
        <end position="786"/>
    </location>
</feature>
<dbReference type="PANTHER" id="PTHR39601">
    <property type="entry name" value="CHORIOGENIN HMINOR"/>
    <property type="match status" value="1"/>
</dbReference>
<dbReference type="InterPro" id="IPR058317">
    <property type="entry name" value="DUF8004"/>
</dbReference>
<evidence type="ECO:0000256" key="1">
    <source>
        <dbReference type="SAM" id="MobiDB-lite"/>
    </source>
</evidence>
<proteinExistence type="predicted"/>
<feature type="compositionally biased region" description="Basic and acidic residues" evidence="1">
    <location>
        <begin position="839"/>
        <end position="851"/>
    </location>
</feature>
<evidence type="ECO:0000259" key="2">
    <source>
        <dbReference type="Pfam" id="PF26013"/>
    </source>
</evidence>
<dbReference type="RefSeq" id="XP_069231400.1">
    <property type="nucleotide sequence ID" value="XM_069371467.1"/>
</dbReference>
<feature type="region of interest" description="Disordered" evidence="1">
    <location>
        <begin position="632"/>
        <end position="651"/>
    </location>
</feature>
<feature type="region of interest" description="Disordered" evidence="1">
    <location>
        <begin position="725"/>
        <end position="750"/>
    </location>
</feature>
<feature type="compositionally biased region" description="Polar residues" evidence="1">
    <location>
        <begin position="740"/>
        <end position="750"/>
    </location>
</feature>
<organism evidence="3 4">
    <name type="scientific">Cladosporium halotolerans</name>
    <dbReference type="NCBI Taxonomy" id="1052096"/>
    <lineage>
        <taxon>Eukaryota</taxon>
        <taxon>Fungi</taxon>
        <taxon>Dikarya</taxon>
        <taxon>Ascomycota</taxon>
        <taxon>Pezizomycotina</taxon>
        <taxon>Dothideomycetes</taxon>
        <taxon>Dothideomycetidae</taxon>
        <taxon>Cladosporiales</taxon>
        <taxon>Cladosporiaceae</taxon>
        <taxon>Cladosporium</taxon>
    </lineage>
</organism>
<gene>
    <name evidence="3" type="ORF">WHR41_02861</name>
</gene>
<dbReference type="Pfam" id="PF26013">
    <property type="entry name" value="DUF8004"/>
    <property type="match status" value="1"/>
</dbReference>
<accession>A0AB34KYF2</accession>
<protein>
    <recommendedName>
        <fullName evidence="2">DUF8004 domain-containing protein</fullName>
    </recommendedName>
</protein>